<dbReference type="GO" id="GO:0005813">
    <property type="term" value="C:centrosome"/>
    <property type="evidence" value="ECO:0007669"/>
    <property type="project" value="UniProtKB-SubCell"/>
</dbReference>
<dbReference type="InterPro" id="IPR036873">
    <property type="entry name" value="Rhodanese-like_dom_sf"/>
</dbReference>
<dbReference type="AlphaFoldDB" id="A0AAD1Y100"/>
<accession>A0AAD1Y100</accession>
<dbReference type="InterPro" id="IPR001763">
    <property type="entry name" value="Rhodanese-like_dom"/>
</dbReference>
<dbReference type="PANTHER" id="PTHR44390:SF1">
    <property type="entry name" value="CENTROSOMAL PROTEIN OF 41 KDA"/>
    <property type="match status" value="1"/>
</dbReference>
<evidence type="ECO:0000256" key="11">
    <source>
        <dbReference type="SAM" id="MobiDB-lite"/>
    </source>
</evidence>
<proteinExistence type="inferred from homology"/>
<evidence type="ECO:0000256" key="9">
    <source>
        <dbReference type="ARBA" id="ARBA00023273"/>
    </source>
</evidence>
<dbReference type="SMART" id="SM00450">
    <property type="entry name" value="RHOD"/>
    <property type="match status" value="1"/>
</dbReference>
<dbReference type="GO" id="GO:0060271">
    <property type="term" value="P:cilium assembly"/>
    <property type="evidence" value="ECO:0007669"/>
    <property type="project" value="TreeGrafter"/>
</dbReference>
<keyword evidence="14" id="KW-1185">Reference proteome</keyword>
<evidence type="ECO:0000313" key="13">
    <source>
        <dbReference type="EMBL" id="CAI2382653.1"/>
    </source>
</evidence>
<name>A0AAD1Y100_EUPCR</name>
<dbReference type="EMBL" id="CAMPGE010024835">
    <property type="protein sequence ID" value="CAI2382653.1"/>
    <property type="molecule type" value="Genomic_DNA"/>
</dbReference>
<evidence type="ECO:0000256" key="5">
    <source>
        <dbReference type="ARBA" id="ARBA00022794"/>
    </source>
</evidence>
<keyword evidence="8" id="KW-0206">Cytoskeleton</keyword>
<dbReference type="GO" id="GO:0036064">
    <property type="term" value="C:ciliary basal body"/>
    <property type="evidence" value="ECO:0007669"/>
    <property type="project" value="TreeGrafter"/>
</dbReference>
<evidence type="ECO:0000256" key="6">
    <source>
        <dbReference type="ARBA" id="ARBA00022927"/>
    </source>
</evidence>
<evidence type="ECO:0000256" key="7">
    <source>
        <dbReference type="ARBA" id="ARBA00023069"/>
    </source>
</evidence>
<dbReference type="Pfam" id="PF00581">
    <property type="entry name" value="Rhodanese"/>
    <property type="match status" value="1"/>
</dbReference>
<evidence type="ECO:0000256" key="2">
    <source>
        <dbReference type="ARBA" id="ARBA00004300"/>
    </source>
</evidence>
<dbReference type="InterPro" id="IPR051889">
    <property type="entry name" value="CEP41"/>
</dbReference>
<dbReference type="GO" id="GO:0015031">
    <property type="term" value="P:protein transport"/>
    <property type="evidence" value="ECO:0007669"/>
    <property type="project" value="UniProtKB-KW"/>
</dbReference>
<protein>
    <recommendedName>
        <fullName evidence="12">Rhodanese domain-containing protein</fullName>
    </recommendedName>
</protein>
<dbReference type="PROSITE" id="PS50206">
    <property type="entry name" value="RHODANESE_3"/>
    <property type="match status" value="1"/>
</dbReference>
<feature type="compositionally biased region" description="Basic and acidic residues" evidence="11">
    <location>
        <begin position="223"/>
        <end position="237"/>
    </location>
</feature>
<evidence type="ECO:0000313" key="14">
    <source>
        <dbReference type="Proteomes" id="UP001295684"/>
    </source>
</evidence>
<evidence type="ECO:0000259" key="12">
    <source>
        <dbReference type="PROSITE" id="PS50206"/>
    </source>
</evidence>
<comment type="caution">
    <text evidence="13">The sequence shown here is derived from an EMBL/GenBank/DDBJ whole genome shotgun (WGS) entry which is preliminary data.</text>
</comment>
<keyword evidence="9" id="KW-0966">Cell projection</keyword>
<dbReference type="Gene3D" id="3.40.250.10">
    <property type="entry name" value="Rhodanese-like domain"/>
    <property type="match status" value="1"/>
</dbReference>
<comment type="similarity">
    <text evidence="10">Belongs to the CEP41 family.</text>
</comment>
<gene>
    <name evidence="13" type="ORF">ECRASSUSDP1_LOCUS24132</name>
</gene>
<sequence>MDIGDKYGKKGYLNKKVKTNSKYEHVQSKLKSGRTVKDVEVISDQLVVKRKFENFKRIKSSTLQKLLNEQSAMTAESIYDLGGDNPDEETKIPDAESVYSIATNASQMSAVTYTTEQLGITSDTKFILLDLREEDEHEKYHIQESINFPAPNISRDKVIPELYRFRNKEDKLIIVYMSDERSGSSAAKKFYEKGYDNIYLLSGGIDEFILNFPELIIAQRREGTQRQEKEEKEDLKHIFCTNPQNPKTPKPQNPSLEPNDCT</sequence>
<evidence type="ECO:0000256" key="10">
    <source>
        <dbReference type="ARBA" id="ARBA00038465"/>
    </source>
</evidence>
<evidence type="ECO:0000256" key="3">
    <source>
        <dbReference type="ARBA" id="ARBA00022448"/>
    </source>
</evidence>
<dbReference type="SUPFAM" id="SSF52821">
    <property type="entry name" value="Rhodanese/Cell cycle control phosphatase"/>
    <property type="match status" value="1"/>
</dbReference>
<feature type="region of interest" description="Disordered" evidence="11">
    <location>
        <begin position="223"/>
        <end position="262"/>
    </location>
</feature>
<feature type="domain" description="Rhodanese" evidence="12">
    <location>
        <begin position="122"/>
        <end position="217"/>
    </location>
</feature>
<evidence type="ECO:0000256" key="1">
    <source>
        <dbReference type="ARBA" id="ARBA00004120"/>
    </source>
</evidence>
<keyword evidence="5" id="KW-0970">Cilium biogenesis/degradation</keyword>
<keyword evidence="6" id="KW-0653">Protein transport</keyword>
<dbReference type="PANTHER" id="PTHR44390">
    <property type="entry name" value="CENTROSOMAL PROTEIN OF 41 KDA"/>
    <property type="match status" value="1"/>
</dbReference>
<organism evidence="13 14">
    <name type="scientific">Euplotes crassus</name>
    <dbReference type="NCBI Taxonomy" id="5936"/>
    <lineage>
        <taxon>Eukaryota</taxon>
        <taxon>Sar</taxon>
        <taxon>Alveolata</taxon>
        <taxon>Ciliophora</taxon>
        <taxon>Intramacronucleata</taxon>
        <taxon>Spirotrichea</taxon>
        <taxon>Hypotrichia</taxon>
        <taxon>Euplotida</taxon>
        <taxon>Euplotidae</taxon>
        <taxon>Moneuplotes</taxon>
    </lineage>
</organism>
<evidence type="ECO:0000256" key="8">
    <source>
        <dbReference type="ARBA" id="ARBA00023212"/>
    </source>
</evidence>
<keyword evidence="4" id="KW-0963">Cytoplasm</keyword>
<comment type="subcellular location">
    <subcellularLocation>
        <location evidence="1">Cytoplasm</location>
        <location evidence="1">Cytoskeleton</location>
        <location evidence="1">Cilium basal body</location>
    </subcellularLocation>
    <subcellularLocation>
        <location evidence="2">Cytoplasm</location>
        <location evidence="2">Cytoskeleton</location>
        <location evidence="2">Microtubule organizing center</location>
        <location evidence="2">Centrosome</location>
    </subcellularLocation>
</comment>
<keyword evidence="7" id="KW-0969">Cilium</keyword>
<evidence type="ECO:0000256" key="4">
    <source>
        <dbReference type="ARBA" id="ARBA00022490"/>
    </source>
</evidence>
<dbReference type="CDD" id="cd00158">
    <property type="entry name" value="RHOD"/>
    <property type="match status" value="1"/>
</dbReference>
<reference evidence="13" key="1">
    <citation type="submission" date="2023-07" db="EMBL/GenBank/DDBJ databases">
        <authorList>
            <consortium name="AG Swart"/>
            <person name="Singh M."/>
            <person name="Singh A."/>
            <person name="Seah K."/>
            <person name="Emmerich C."/>
        </authorList>
    </citation>
    <scope>NUCLEOTIDE SEQUENCE</scope>
    <source>
        <strain evidence="13">DP1</strain>
    </source>
</reference>
<dbReference type="Proteomes" id="UP001295684">
    <property type="component" value="Unassembled WGS sequence"/>
</dbReference>
<keyword evidence="3" id="KW-0813">Transport</keyword>